<sequence>MNIYIKNNDPYGAAQLLCRTEPGSDPGSDAPGFEVSFVNDTYFEDPPNLPNPTTDEMIRWDQWLTNFCSLTEAVSIYDAEHADLAPAGNYVAEHRPEKFLGLLRKEWARTLRSQAIRDPRSSRPLSTYLPLPDLVAFCDRFMIDGEFFPWLKLETSLSKVAADVEWSALSSAFGLGYDRPMLDLALVVLKHIFEADMKSEEALAKPERMHQRYTYLQSMVSESSGPEECRKIIRPGFKGREYVYVPTISIEEGGFVDSILCIWSAPTTLTCVDVLQTCYHEAFSLTPDQVMSLETFFVYTLNIPAMCGWDVLIGEITWQQDTGEMTHDRATELYKCLMDMDLTGDDAEKLRQSFLSKALIFRERKRRSCLAQLCRLFVVERHCDQW</sequence>
<keyword evidence="2" id="KW-1185">Reference proteome</keyword>
<organism evidence="1 2">
    <name type="scientific">Lasiosphaeria hispida</name>
    <dbReference type="NCBI Taxonomy" id="260671"/>
    <lineage>
        <taxon>Eukaryota</taxon>
        <taxon>Fungi</taxon>
        <taxon>Dikarya</taxon>
        <taxon>Ascomycota</taxon>
        <taxon>Pezizomycotina</taxon>
        <taxon>Sordariomycetes</taxon>
        <taxon>Sordariomycetidae</taxon>
        <taxon>Sordariales</taxon>
        <taxon>Lasiosphaeriaceae</taxon>
        <taxon>Lasiosphaeria</taxon>
    </lineage>
</organism>
<reference evidence="1" key="1">
    <citation type="journal article" date="2023" name="Mol. Phylogenet. Evol.">
        <title>Genome-scale phylogeny and comparative genomics of the fungal order Sordariales.</title>
        <authorList>
            <person name="Hensen N."/>
            <person name="Bonometti L."/>
            <person name="Westerberg I."/>
            <person name="Brannstrom I.O."/>
            <person name="Guillou S."/>
            <person name="Cros-Aarteil S."/>
            <person name="Calhoun S."/>
            <person name="Haridas S."/>
            <person name="Kuo A."/>
            <person name="Mondo S."/>
            <person name="Pangilinan J."/>
            <person name="Riley R."/>
            <person name="LaButti K."/>
            <person name="Andreopoulos B."/>
            <person name="Lipzen A."/>
            <person name="Chen C."/>
            <person name="Yan M."/>
            <person name="Daum C."/>
            <person name="Ng V."/>
            <person name="Clum A."/>
            <person name="Steindorff A."/>
            <person name="Ohm R.A."/>
            <person name="Martin F."/>
            <person name="Silar P."/>
            <person name="Natvig D.O."/>
            <person name="Lalanne C."/>
            <person name="Gautier V."/>
            <person name="Ament-Velasquez S.L."/>
            <person name="Kruys A."/>
            <person name="Hutchinson M.I."/>
            <person name="Powell A.J."/>
            <person name="Barry K."/>
            <person name="Miller A.N."/>
            <person name="Grigoriev I.V."/>
            <person name="Debuchy R."/>
            <person name="Gladieux P."/>
            <person name="Hiltunen Thoren M."/>
            <person name="Johannesson H."/>
        </authorList>
    </citation>
    <scope>NUCLEOTIDE SEQUENCE</scope>
    <source>
        <strain evidence="1">CBS 955.72</strain>
    </source>
</reference>
<protein>
    <submittedName>
        <fullName evidence="1">Uncharacterized protein</fullName>
    </submittedName>
</protein>
<gene>
    <name evidence="1" type="ORF">B0T25DRAFT_614217</name>
</gene>
<evidence type="ECO:0000313" key="2">
    <source>
        <dbReference type="Proteomes" id="UP001275084"/>
    </source>
</evidence>
<name>A0AAJ0HCU0_9PEZI</name>
<reference evidence="1" key="2">
    <citation type="submission" date="2023-06" db="EMBL/GenBank/DDBJ databases">
        <authorList>
            <consortium name="Lawrence Berkeley National Laboratory"/>
            <person name="Haridas S."/>
            <person name="Hensen N."/>
            <person name="Bonometti L."/>
            <person name="Westerberg I."/>
            <person name="Brannstrom I.O."/>
            <person name="Guillou S."/>
            <person name="Cros-Aarteil S."/>
            <person name="Calhoun S."/>
            <person name="Kuo A."/>
            <person name="Mondo S."/>
            <person name="Pangilinan J."/>
            <person name="Riley R."/>
            <person name="Labutti K."/>
            <person name="Andreopoulos B."/>
            <person name="Lipzen A."/>
            <person name="Chen C."/>
            <person name="Yanf M."/>
            <person name="Daum C."/>
            <person name="Ng V."/>
            <person name="Clum A."/>
            <person name="Steindorff A."/>
            <person name="Ohm R."/>
            <person name="Martin F."/>
            <person name="Silar P."/>
            <person name="Natvig D."/>
            <person name="Lalanne C."/>
            <person name="Gautier V."/>
            <person name="Ament-Velasquez S.L."/>
            <person name="Kruys A."/>
            <person name="Hutchinson M.I."/>
            <person name="Powell A.J."/>
            <person name="Barry K."/>
            <person name="Miller A.N."/>
            <person name="Grigoriev I.V."/>
            <person name="Debuchy R."/>
            <person name="Gladieux P."/>
            <person name="Thoren M.H."/>
            <person name="Johannesson H."/>
        </authorList>
    </citation>
    <scope>NUCLEOTIDE SEQUENCE</scope>
    <source>
        <strain evidence="1">CBS 955.72</strain>
    </source>
</reference>
<comment type="caution">
    <text evidence="1">The sequence shown here is derived from an EMBL/GenBank/DDBJ whole genome shotgun (WGS) entry which is preliminary data.</text>
</comment>
<accession>A0AAJ0HCU0</accession>
<dbReference type="AlphaFoldDB" id="A0AAJ0HCU0"/>
<evidence type="ECO:0000313" key="1">
    <source>
        <dbReference type="EMBL" id="KAK3347241.1"/>
    </source>
</evidence>
<dbReference type="Proteomes" id="UP001275084">
    <property type="component" value="Unassembled WGS sequence"/>
</dbReference>
<dbReference type="EMBL" id="JAUIQD010000006">
    <property type="protein sequence ID" value="KAK3347241.1"/>
    <property type="molecule type" value="Genomic_DNA"/>
</dbReference>
<proteinExistence type="predicted"/>